<accession>A0A0G1MUR3</accession>
<dbReference type="Proteomes" id="UP000034653">
    <property type="component" value="Unassembled WGS sequence"/>
</dbReference>
<proteinExistence type="predicted"/>
<sequence length="30" mass="3346">MIRKFKNLLSILLIVALLVFQVGGVYAQTP</sequence>
<organism evidence="1 2">
    <name type="scientific">Candidatus Woesebacteria bacterium GW2011_GWA1_45_8</name>
    <dbReference type="NCBI Taxonomy" id="1618559"/>
    <lineage>
        <taxon>Bacteria</taxon>
        <taxon>Candidatus Woeseibacteriota</taxon>
    </lineage>
</organism>
<reference evidence="1 2" key="1">
    <citation type="journal article" date="2015" name="Nature">
        <title>rRNA introns, odd ribosomes, and small enigmatic genomes across a large radiation of phyla.</title>
        <authorList>
            <person name="Brown C.T."/>
            <person name="Hug L.A."/>
            <person name="Thomas B.C."/>
            <person name="Sharon I."/>
            <person name="Castelle C.J."/>
            <person name="Singh A."/>
            <person name="Wilkins M.J."/>
            <person name="Williams K.H."/>
            <person name="Banfield J.F."/>
        </authorList>
    </citation>
    <scope>NUCLEOTIDE SEQUENCE [LARGE SCALE GENOMIC DNA]</scope>
</reference>
<gene>
    <name evidence="1" type="ORF">UX19_C0009G0001</name>
</gene>
<dbReference type="AlphaFoldDB" id="A0A0G1MUR3"/>
<comment type="caution">
    <text evidence="1">The sequence shown here is derived from an EMBL/GenBank/DDBJ whole genome shotgun (WGS) entry which is preliminary data.</text>
</comment>
<protein>
    <submittedName>
        <fullName evidence="1">Uncharacterized protein</fullName>
    </submittedName>
</protein>
<evidence type="ECO:0000313" key="1">
    <source>
        <dbReference type="EMBL" id="KKU12046.1"/>
    </source>
</evidence>
<name>A0A0G1MUR3_9BACT</name>
<feature type="non-terminal residue" evidence="1">
    <location>
        <position position="30"/>
    </location>
</feature>
<evidence type="ECO:0000313" key="2">
    <source>
        <dbReference type="Proteomes" id="UP000034653"/>
    </source>
</evidence>
<dbReference type="EMBL" id="LCLG01000009">
    <property type="protein sequence ID" value="KKU12046.1"/>
    <property type="molecule type" value="Genomic_DNA"/>
</dbReference>